<evidence type="ECO:0000313" key="2">
    <source>
        <dbReference type="Proteomes" id="UP000648187"/>
    </source>
</evidence>
<dbReference type="EMBL" id="JACKWZ010000685">
    <property type="protein sequence ID" value="KAF9405769.1"/>
    <property type="molecule type" value="Genomic_DNA"/>
</dbReference>
<proteinExistence type="predicted"/>
<sequence>MIYFARDLVSLPPSLAPSRELVIFLASVATRPTSRHACVEQGAHVIIIAQSSASSFEQY</sequence>
<organism evidence="1 2">
    <name type="scientific">Spodoptera exigua</name>
    <name type="common">Beet armyworm</name>
    <name type="synonym">Noctua fulgens</name>
    <dbReference type="NCBI Taxonomy" id="7107"/>
    <lineage>
        <taxon>Eukaryota</taxon>
        <taxon>Metazoa</taxon>
        <taxon>Ecdysozoa</taxon>
        <taxon>Arthropoda</taxon>
        <taxon>Hexapoda</taxon>
        <taxon>Insecta</taxon>
        <taxon>Pterygota</taxon>
        <taxon>Neoptera</taxon>
        <taxon>Endopterygota</taxon>
        <taxon>Lepidoptera</taxon>
        <taxon>Glossata</taxon>
        <taxon>Ditrysia</taxon>
        <taxon>Noctuoidea</taxon>
        <taxon>Noctuidae</taxon>
        <taxon>Amphipyrinae</taxon>
        <taxon>Spodoptera</taxon>
    </lineage>
</organism>
<comment type="caution">
    <text evidence="1">The sequence shown here is derived from an EMBL/GenBank/DDBJ whole genome shotgun (WGS) entry which is preliminary data.</text>
</comment>
<dbReference type="AlphaFoldDB" id="A0A835KXZ0"/>
<name>A0A835KXZ0_SPOEX</name>
<reference evidence="1" key="1">
    <citation type="submission" date="2020-08" db="EMBL/GenBank/DDBJ databases">
        <title>Spodoptera exigua strain:BAW_Kor-Di-RS1 Genome sequencing and assembly.</title>
        <authorList>
            <person name="Kim J."/>
            <person name="Nam H.Y."/>
            <person name="Kwon M."/>
            <person name="Choi J.H."/>
            <person name="Cho S.R."/>
            <person name="Kim G.-H."/>
        </authorList>
    </citation>
    <scope>NUCLEOTIDE SEQUENCE</scope>
    <source>
        <strain evidence="1">BAW_Kor-Di-RS1</strain>
        <tissue evidence="1">Whole-body</tissue>
    </source>
</reference>
<gene>
    <name evidence="1" type="ORF">HW555_013629</name>
</gene>
<keyword evidence="2" id="KW-1185">Reference proteome</keyword>
<dbReference type="Proteomes" id="UP000648187">
    <property type="component" value="Unassembled WGS sequence"/>
</dbReference>
<protein>
    <submittedName>
        <fullName evidence="1">Uncharacterized protein</fullName>
    </submittedName>
</protein>
<evidence type="ECO:0000313" key="1">
    <source>
        <dbReference type="EMBL" id="KAF9405769.1"/>
    </source>
</evidence>
<accession>A0A835KXZ0</accession>